<dbReference type="Proteomes" id="UP000748308">
    <property type="component" value="Unassembled WGS sequence"/>
</dbReference>
<dbReference type="InterPro" id="IPR036737">
    <property type="entry name" value="OmpA-like_sf"/>
</dbReference>
<organism evidence="7 8">
    <name type="scientific">Eiseniibacteriota bacterium</name>
    <dbReference type="NCBI Taxonomy" id="2212470"/>
    <lineage>
        <taxon>Bacteria</taxon>
        <taxon>Candidatus Eiseniibacteriota</taxon>
    </lineage>
</organism>
<dbReference type="InterPro" id="IPR006665">
    <property type="entry name" value="OmpA-like"/>
</dbReference>
<evidence type="ECO:0000313" key="8">
    <source>
        <dbReference type="Proteomes" id="UP000748308"/>
    </source>
</evidence>
<evidence type="ECO:0000259" key="6">
    <source>
        <dbReference type="PROSITE" id="PS51123"/>
    </source>
</evidence>
<evidence type="ECO:0000313" key="7">
    <source>
        <dbReference type="EMBL" id="MBM3318796.1"/>
    </source>
</evidence>
<accession>A0A938BSH8</accession>
<sequence>MAGRWGFAARQAWKSALVSLLIVALAGCASMSRKERGALIGGTAGAVAGAVIGKQAGNTAAGAIVGAAVGGVAGAVIGDYMDKQAAELEQDLEGARVERIGEGIKITFASGILFDVAKFDLRPDARAGVASLANVLNKYPDTDILIEGHTDSDGSDEYNQTLSERRAKSVTAYLFQNNVSSSRITSIGYGESQPVASNDTPEGKQANRRVEVAIMANDKLKKAAEEQAKKG</sequence>
<dbReference type="PRINTS" id="PR01023">
    <property type="entry name" value="NAFLGMOTY"/>
</dbReference>
<name>A0A938BSH8_UNCEI</name>
<evidence type="ECO:0000256" key="5">
    <source>
        <dbReference type="SAM" id="MobiDB-lite"/>
    </source>
</evidence>
<comment type="caution">
    <text evidence="7">The sequence shown here is derived from an EMBL/GenBank/DDBJ whole genome shotgun (WGS) entry which is preliminary data.</text>
</comment>
<feature type="region of interest" description="Disordered" evidence="5">
    <location>
        <begin position="189"/>
        <end position="208"/>
    </location>
</feature>
<dbReference type="CDD" id="cd07185">
    <property type="entry name" value="OmpA_C-like"/>
    <property type="match status" value="1"/>
</dbReference>
<comment type="subcellular location">
    <subcellularLocation>
        <location evidence="1">Cell outer membrane</location>
    </subcellularLocation>
</comment>
<dbReference type="Gene3D" id="3.30.1330.60">
    <property type="entry name" value="OmpA-like domain"/>
    <property type="match status" value="1"/>
</dbReference>
<dbReference type="PRINTS" id="PR01021">
    <property type="entry name" value="OMPADOMAIN"/>
</dbReference>
<feature type="domain" description="OmpA-like" evidence="6">
    <location>
        <begin position="102"/>
        <end position="218"/>
    </location>
</feature>
<proteinExistence type="predicted"/>
<dbReference type="Pfam" id="PF00691">
    <property type="entry name" value="OmpA"/>
    <property type="match status" value="1"/>
</dbReference>
<dbReference type="PANTHER" id="PTHR30329">
    <property type="entry name" value="STATOR ELEMENT OF FLAGELLAR MOTOR COMPLEX"/>
    <property type="match status" value="1"/>
</dbReference>
<keyword evidence="3" id="KW-0998">Cell outer membrane</keyword>
<dbReference type="PANTHER" id="PTHR30329:SF21">
    <property type="entry name" value="LIPOPROTEIN YIAD-RELATED"/>
    <property type="match status" value="1"/>
</dbReference>
<dbReference type="EMBL" id="VGIY01000490">
    <property type="protein sequence ID" value="MBM3318796.1"/>
    <property type="molecule type" value="Genomic_DNA"/>
</dbReference>
<evidence type="ECO:0000256" key="4">
    <source>
        <dbReference type="PROSITE-ProRule" id="PRU00473"/>
    </source>
</evidence>
<dbReference type="AlphaFoldDB" id="A0A938BSH8"/>
<keyword evidence="2 4" id="KW-0472">Membrane</keyword>
<dbReference type="GO" id="GO:0009279">
    <property type="term" value="C:cell outer membrane"/>
    <property type="evidence" value="ECO:0007669"/>
    <property type="project" value="UniProtKB-SubCell"/>
</dbReference>
<evidence type="ECO:0000256" key="1">
    <source>
        <dbReference type="ARBA" id="ARBA00004442"/>
    </source>
</evidence>
<gene>
    <name evidence="7" type="ORF">FJY75_13185</name>
</gene>
<evidence type="ECO:0000256" key="3">
    <source>
        <dbReference type="ARBA" id="ARBA00023237"/>
    </source>
</evidence>
<evidence type="ECO:0000256" key="2">
    <source>
        <dbReference type="ARBA" id="ARBA00023136"/>
    </source>
</evidence>
<protein>
    <submittedName>
        <fullName evidence="7">OmpA family protein</fullName>
    </submittedName>
</protein>
<dbReference type="SUPFAM" id="SSF103088">
    <property type="entry name" value="OmpA-like"/>
    <property type="match status" value="1"/>
</dbReference>
<dbReference type="InterPro" id="IPR006664">
    <property type="entry name" value="OMP_bac"/>
</dbReference>
<dbReference type="InterPro" id="IPR039567">
    <property type="entry name" value="Gly-zipper"/>
</dbReference>
<dbReference type="PROSITE" id="PS51257">
    <property type="entry name" value="PROKAR_LIPOPROTEIN"/>
    <property type="match status" value="1"/>
</dbReference>
<dbReference type="PROSITE" id="PS01068">
    <property type="entry name" value="OMPA_1"/>
    <property type="match status" value="1"/>
</dbReference>
<dbReference type="InterPro" id="IPR006690">
    <property type="entry name" value="OMPA-like_CS"/>
</dbReference>
<reference evidence="7" key="1">
    <citation type="submission" date="2019-03" db="EMBL/GenBank/DDBJ databases">
        <title>Lake Tanganyika Metagenome-Assembled Genomes (MAGs).</title>
        <authorList>
            <person name="Tran P."/>
        </authorList>
    </citation>
    <scope>NUCLEOTIDE SEQUENCE</scope>
    <source>
        <strain evidence="7">M_DeepCast_400m_m2_100</strain>
    </source>
</reference>
<dbReference type="PROSITE" id="PS51123">
    <property type="entry name" value="OMPA_2"/>
    <property type="match status" value="1"/>
</dbReference>
<dbReference type="InterPro" id="IPR050330">
    <property type="entry name" value="Bact_OuterMem_StrucFunc"/>
</dbReference>
<dbReference type="Pfam" id="PF13488">
    <property type="entry name" value="Gly-zipper_Omp"/>
    <property type="match status" value="1"/>
</dbReference>